<dbReference type="Proteomes" id="UP000195141">
    <property type="component" value="Chromosome"/>
</dbReference>
<dbReference type="EMBL" id="CP147247">
    <property type="protein sequence ID" value="WYJ88419.1"/>
    <property type="molecule type" value="Genomic_DNA"/>
</dbReference>
<dbReference type="RefSeq" id="WP_086347366.1">
    <property type="nucleotide sequence ID" value="NZ_CP147247.1"/>
</dbReference>
<keyword evidence="2" id="KW-0472">Membrane</keyword>
<feature type="transmembrane region" description="Helical" evidence="2">
    <location>
        <begin position="100"/>
        <end position="125"/>
    </location>
</feature>
<evidence type="ECO:0000313" key="5">
    <source>
        <dbReference type="Proteomes" id="UP000195141"/>
    </source>
</evidence>
<dbReference type="OrthoDB" id="9815852at2"/>
<feature type="coiled-coil region" evidence="1">
    <location>
        <begin position="22"/>
        <end position="49"/>
    </location>
</feature>
<keyword evidence="1" id="KW-0175">Coiled coil</keyword>
<evidence type="ECO:0000256" key="1">
    <source>
        <dbReference type="SAM" id="Coils"/>
    </source>
</evidence>
<dbReference type="EMBL" id="NGMM01000001">
    <property type="protein sequence ID" value="OTP18369.1"/>
    <property type="molecule type" value="Genomic_DNA"/>
</dbReference>
<dbReference type="InterPro" id="IPR047928">
    <property type="entry name" value="Perm_prefix_1"/>
</dbReference>
<evidence type="ECO:0000313" key="4">
    <source>
        <dbReference type="EMBL" id="WYJ88419.1"/>
    </source>
</evidence>
<feature type="transmembrane region" description="Helical" evidence="2">
    <location>
        <begin position="186"/>
        <end position="207"/>
    </location>
</feature>
<feature type="transmembrane region" description="Helical" evidence="2">
    <location>
        <begin position="275"/>
        <end position="298"/>
    </location>
</feature>
<name>A0A242KBB9_9ENTE</name>
<sequence length="327" mass="36510">MKTIQDYIESLFLGIQETPQIRKLKEDLLAGAEDRYEDLKSEGKSENEAIGAVISEFGNIDELLEEMNMKKEYSEEMGREIDEIMVDEAETFLRVQKRGAFFISVGVAAIILGAALMFGAQAFYGEQMGEAIGLVFLLIGVAIGVPLFITAGTSMSNNRQSLNDRLIPVQVKKMVELKKAEFQRSYVFSISTGVVFCIIAAAPLIFFTTINDSERSEMLGLALTLLLTSAGVFLFIYAGVIMGSFTQLLKHKYFISDEDKLGPKAKAEKNKKKPVFWLIIEKVYWPIVVVVFLSQSFLFGNWGTSWIIFPVAGILFGIFESIFTSNE</sequence>
<gene>
    <name evidence="4" type="ORF">A5888_000138</name>
    <name evidence="3" type="ORF">A5888_000183</name>
</gene>
<evidence type="ECO:0000313" key="3">
    <source>
        <dbReference type="EMBL" id="OTP18369.1"/>
    </source>
</evidence>
<keyword evidence="5" id="KW-1185">Reference proteome</keyword>
<protein>
    <recommendedName>
        <fullName evidence="6">Beta-carotene 15,15'-monooxygenase</fullName>
    </recommendedName>
</protein>
<accession>A0A242KBB9</accession>
<organism evidence="3">
    <name type="scientific">Candidatus Enterococcus clewellii</name>
    <dbReference type="NCBI Taxonomy" id="1834193"/>
    <lineage>
        <taxon>Bacteria</taxon>
        <taxon>Bacillati</taxon>
        <taxon>Bacillota</taxon>
        <taxon>Bacilli</taxon>
        <taxon>Lactobacillales</taxon>
        <taxon>Enterococcaceae</taxon>
        <taxon>Enterococcus</taxon>
    </lineage>
</organism>
<reference evidence="3" key="1">
    <citation type="submission" date="2017-05" db="EMBL/GenBank/DDBJ databases">
        <title>The Genome Sequence of Enterococcus sp. 9E7_DIV0242.</title>
        <authorList>
            <consortium name="The Broad Institute Genomics Platform"/>
            <consortium name="The Broad Institute Genomic Center for Infectious Diseases"/>
            <person name="Earl A."/>
            <person name="Manson A."/>
            <person name="Schwartman J."/>
            <person name="Gilmore M."/>
            <person name="Abouelleil A."/>
            <person name="Cao P."/>
            <person name="Chapman S."/>
            <person name="Cusick C."/>
            <person name="Shea T."/>
            <person name="Young S."/>
            <person name="Neafsey D."/>
            <person name="Nusbaum C."/>
            <person name="Birren B."/>
        </authorList>
    </citation>
    <scope>NUCLEOTIDE SEQUENCE [LARGE SCALE GENOMIC DNA]</scope>
    <source>
        <strain evidence="3">9E7_DIV0242</strain>
    </source>
</reference>
<dbReference type="AlphaFoldDB" id="A0A242KBB9"/>
<evidence type="ECO:0008006" key="6">
    <source>
        <dbReference type="Google" id="ProtNLM"/>
    </source>
</evidence>
<feature type="transmembrane region" description="Helical" evidence="2">
    <location>
        <begin position="304"/>
        <end position="323"/>
    </location>
</feature>
<feature type="transmembrane region" description="Helical" evidence="2">
    <location>
        <begin position="131"/>
        <end position="151"/>
    </location>
</feature>
<feature type="transmembrane region" description="Helical" evidence="2">
    <location>
        <begin position="219"/>
        <end position="242"/>
    </location>
</feature>
<reference evidence="4" key="2">
    <citation type="submission" date="2017-05" db="EMBL/GenBank/DDBJ databases">
        <authorList>
            <consortium name="The Broad Institute Genomics Platform"/>
            <consortium name="The Broad Institute Genomic Center for Infectious Diseases"/>
            <person name="Earl A."/>
            <person name="Manson A."/>
            <person name="Schwartman J."/>
            <person name="Gilmore M."/>
            <person name="Abouelleil A."/>
            <person name="Cao P."/>
            <person name="Chapman S."/>
            <person name="Cusick C."/>
            <person name="Shea T."/>
            <person name="Young S."/>
            <person name="Neafsey D."/>
            <person name="Nusbaum C."/>
            <person name="Birren B."/>
        </authorList>
    </citation>
    <scope>NUCLEOTIDE SEQUENCE</scope>
    <source>
        <strain evidence="4">9E7_DIV0242</strain>
    </source>
</reference>
<proteinExistence type="predicted"/>
<keyword evidence="2" id="KW-1133">Transmembrane helix</keyword>
<reference evidence="4" key="3">
    <citation type="submission" date="2024-03" db="EMBL/GenBank/DDBJ databases">
        <title>The Genome Sequence of Enterococcus sp. DIV0242b.</title>
        <authorList>
            <consortium name="The Broad Institute Genomics Platform"/>
            <consortium name="The Broad Institute Microbial Omics Core"/>
            <consortium name="The Broad Institute Genomic Center for Infectious Diseases"/>
            <person name="Earl A."/>
            <person name="Manson A."/>
            <person name="Gilmore M."/>
            <person name="Schwartman J."/>
            <person name="Shea T."/>
            <person name="Abouelleil A."/>
            <person name="Cao P."/>
            <person name="Chapman S."/>
            <person name="Cusick C."/>
            <person name="Young S."/>
            <person name="Neafsey D."/>
            <person name="Nusbaum C."/>
            <person name="Birren B."/>
        </authorList>
    </citation>
    <scope>NUCLEOTIDE SEQUENCE</scope>
    <source>
        <strain evidence="4">9E7_DIV0242</strain>
    </source>
</reference>
<evidence type="ECO:0000256" key="2">
    <source>
        <dbReference type="SAM" id="Phobius"/>
    </source>
</evidence>
<dbReference type="NCBIfam" id="NF038403">
    <property type="entry name" value="perm_prefix_1"/>
    <property type="match status" value="1"/>
</dbReference>
<keyword evidence="2" id="KW-0812">Transmembrane</keyword>